<dbReference type="Pfam" id="PF03466">
    <property type="entry name" value="LysR_substrate"/>
    <property type="match status" value="1"/>
</dbReference>
<name>A0A939PGI0_9ACTN</name>
<reference evidence="6" key="1">
    <citation type="submission" date="2021-03" db="EMBL/GenBank/DDBJ databases">
        <authorList>
            <person name="Kanchanasin P."/>
            <person name="Saeng-In P."/>
            <person name="Phongsopitanun W."/>
            <person name="Yuki M."/>
            <person name="Kudo T."/>
            <person name="Ohkuma M."/>
            <person name="Tanasupawat S."/>
        </authorList>
    </citation>
    <scope>NUCLEOTIDE SEQUENCE</scope>
    <source>
        <strain evidence="6">GKU 128</strain>
    </source>
</reference>
<accession>A0A939PGI0</accession>
<dbReference type="SUPFAM" id="SSF46785">
    <property type="entry name" value="Winged helix' DNA-binding domain"/>
    <property type="match status" value="1"/>
</dbReference>
<dbReference type="Pfam" id="PF00126">
    <property type="entry name" value="HTH_1"/>
    <property type="match status" value="1"/>
</dbReference>
<evidence type="ECO:0000256" key="3">
    <source>
        <dbReference type="ARBA" id="ARBA00023125"/>
    </source>
</evidence>
<proteinExistence type="inferred from homology"/>
<dbReference type="RefSeq" id="WP_208255730.1">
    <property type="nucleotide sequence ID" value="NZ_JAGEOJ010000005.1"/>
</dbReference>
<evidence type="ECO:0000256" key="4">
    <source>
        <dbReference type="ARBA" id="ARBA00023163"/>
    </source>
</evidence>
<comment type="similarity">
    <text evidence="1">Belongs to the LysR transcriptional regulatory family.</text>
</comment>
<keyword evidence="4" id="KW-0804">Transcription</keyword>
<dbReference type="PROSITE" id="PS50931">
    <property type="entry name" value="HTH_LYSR"/>
    <property type="match status" value="1"/>
</dbReference>
<dbReference type="Gene3D" id="1.10.10.10">
    <property type="entry name" value="Winged helix-like DNA-binding domain superfamily/Winged helix DNA-binding domain"/>
    <property type="match status" value="1"/>
</dbReference>
<dbReference type="EMBL" id="JAGEOJ010000005">
    <property type="protein sequence ID" value="MBO2448066.1"/>
    <property type="molecule type" value="Genomic_DNA"/>
</dbReference>
<feature type="domain" description="HTH lysR-type" evidence="5">
    <location>
        <begin position="1"/>
        <end position="58"/>
    </location>
</feature>
<comment type="caution">
    <text evidence="6">The sequence shown here is derived from an EMBL/GenBank/DDBJ whole genome shotgun (WGS) entry which is preliminary data.</text>
</comment>
<evidence type="ECO:0000256" key="1">
    <source>
        <dbReference type="ARBA" id="ARBA00009437"/>
    </source>
</evidence>
<protein>
    <submittedName>
        <fullName evidence="6">LysR family transcriptional regulator</fullName>
    </submittedName>
</protein>
<dbReference type="InterPro" id="IPR036390">
    <property type="entry name" value="WH_DNA-bd_sf"/>
</dbReference>
<dbReference type="AlphaFoldDB" id="A0A939PGI0"/>
<dbReference type="Proteomes" id="UP000669179">
    <property type="component" value="Unassembled WGS sequence"/>
</dbReference>
<gene>
    <name evidence="6" type="ORF">J4573_13260</name>
</gene>
<dbReference type="PANTHER" id="PTHR30346">
    <property type="entry name" value="TRANSCRIPTIONAL DUAL REGULATOR HCAR-RELATED"/>
    <property type="match status" value="1"/>
</dbReference>
<evidence type="ECO:0000313" key="6">
    <source>
        <dbReference type="EMBL" id="MBO2448066.1"/>
    </source>
</evidence>
<keyword evidence="7" id="KW-1185">Reference proteome</keyword>
<dbReference type="GO" id="GO:0032993">
    <property type="term" value="C:protein-DNA complex"/>
    <property type="evidence" value="ECO:0007669"/>
    <property type="project" value="TreeGrafter"/>
</dbReference>
<sequence>MELRDIEIFLTLAEELHFGRTAERLHVTPARVSKAIKKQERALGVELFERSSRQVNLTEAGRRLADELAPAVRQIREALAGAAASGHGLTGVLRVGWAAAWTAKLVLKAGDRLKERHPGCEIELYEVPLHDRFGGLRAHDLDVQITELPAYEPDIAVSPVIFREPRALLVPADHPFAGREFVTLEDYGDASLITITGPPAYFLDHHIPHYTPSGRRIPRGPATVAWQEVLSLVGAGKGVCPTAVRAGEFYGRSDVVFVPVRDAPTIDWALQWLHDGETLMIRDFVEALMKEAADPVWRSAIPG</sequence>
<dbReference type="PANTHER" id="PTHR30346:SF0">
    <property type="entry name" value="HCA OPERON TRANSCRIPTIONAL ACTIVATOR HCAR"/>
    <property type="match status" value="1"/>
</dbReference>
<evidence type="ECO:0000259" key="5">
    <source>
        <dbReference type="PROSITE" id="PS50931"/>
    </source>
</evidence>
<dbReference type="SUPFAM" id="SSF53850">
    <property type="entry name" value="Periplasmic binding protein-like II"/>
    <property type="match status" value="1"/>
</dbReference>
<dbReference type="GO" id="GO:0003677">
    <property type="term" value="F:DNA binding"/>
    <property type="evidence" value="ECO:0007669"/>
    <property type="project" value="UniProtKB-KW"/>
</dbReference>
<organism evidence="6 7">
    <name type="scientific">Actinomadura barringtoniae</name>
    <dbReference type="NCBI Taxonomy" id="1427535"/>
    <lineage>
        <taxon>Bacteria</taxon>
        <taxon>Bacillati</taxon>
        <taxon>Actinomycetota</taxon>
        <taxon>Actinomycetes</taxon>
        <taxon>Streptosporangiales</taxon>
        <taxon>Thermomonosporaceae</taxon>
        <taxon>Actinomadura</taxon>
    </lineage>
</organism>
<keyword evidence="3" id="KW-0238">DNA-binding</keyword>
<dbReference type="InterPro" id="IPR000847">
    <property type="entry name" value="LysR_HTH_N"/>
</dbReference>
<dbReference type="FunFam" id="1.10.10.10:FF:000001">
    <property type="entry name" value="LysR family transcriptional regulator"/>
    <property type="match status" value="1"/>
</dbReference>
<dbReference type="Gene3D" id="3.40.190.10">
    <property type="entry name" value="Periplasmic binding protein-like II"/>
    <property type="match status" value="2"/>
</dbReference>
<evidence type="ECO:0000256" key="2">
    <source>
        <dbReference type="ARBA" id="ARBA00023015"/>
    </source>
</evidence>
<dbReference type="InterPro" id="IPR036388">
    <property type="entry name" value="WH-like_DNA-bd_sf"/>
</dbReference>
<dbReference type="InterPro" id="IPR005119">
    <property type="entry name" value="LysR_subst-bd"/>
</dbReference>
<dbReference type="GO" id="GO:0003700">
    <property type="term" value="F:DNA-binding transcription factor activity"/>
    <property type="evidence" value="ECO:0007669"/>
    <property type="project" value="InterPro"/>
</dbReference>
<evidence type="ECO:0000313" key="7">
    <source>
        <dbReference type="Proteomes" id="UP000669179"/>
    </source>
</evidence>
<keyword evidence="2" id="KW-0805">Transcription regulation</keyword>